<feature type="transmembrane region" description="Helical" evidence="1">
    <location>
        <begin position="36"/>
        <end position="56"/>
    </location>
</feature>
<evidence type="ECO:0000313" key="3">
    <source>
        <dbReference type="Proteomes" id="UP000317812"/>
    </source>
</evidence>
<evidence type="ECO:0000313" key="2">
    <source>
        <dbReference type="EMBL" id="QDK17602.1"/>
    </source>
</evidence>
<dbReference type="Proteomes" id="UP000317812">
    <property type="component" value="Chromosome"/>
</dbReference>
<dbReference type="EMBL" id="CP035382">
    <property type="protein sequence ID" value="QDK17602.1"/>
    <property type="molecule type" value="Genomic_DNA"/>
</dbReference>
<accession>A0AAP9AHC7</accession>
<dbReference type="AlphaFoldDB" id="A0AAP9AHC7"/>
<keyword evidence="1" id="KW-0472">Membrane</keyword>
<gene>
    <name evidence="2" type="ORF">ES815_04485</name>
</gene>
<sequence length="90" mass="10444">MKIYWTLKSIPELSHLTFQERGKRWRSAYKLIFRHWQTWCGLLICGLCVGAGTSYYGTPGLIISGGLGGFIYGNIAVYVARRYYRDKFIR</sequence>
<protein>
    <submittedName>
        <fullName evidence="2">Uncharacterized protein</fullName>
    </submittedName>
</protein>
<name>A0AAP9AHC7_9ENTR</name>
<reference evidence="2 3" key="1">
    <citation type="submission" date="2019-01" db="EMBL/GenBank/DDBJ databases">
        <title>Florfenicol resistance in Enterobacteriaceae and whole-genome sequence analysis of florfenicol-resistant Leclercia adecarboxylata strain R25.</title>
        <authorList>
            <person name="Bao Q."/>
            <person name="Ying Y."/>
        </authorList>
    </citation>
    <scope>NUCLEOTIDE SEQUENCE [LARGE SCALE GENOMIC DNA]</scope>
    <source>
        <strain evidence="2 3">R25</strain>
    </source>
</reference>
<evidence type="ECO:0000256" key="1">
    <source>
        <dbReference type="SAM" id="Phobius"/>
    </source>
</evidence>
<keyword evidence="1" id="KW-0812">Transmembrane</keyword>
<organism evidence="2 3">
    <name type="scientific">Leclercia adecarboxylata</name>
    <dbReference type="NCBI Taxonomy" id="83655"/>
    <lineage>
        <taxon>Bacteria</taxon>
        <taxon>Pseudomonadati</taxon>
        <taxon>Pseudomonadota</taxon>
        <taxon>Gammaproteobacteria</taxon>
        <taxon>Enterobacterales</taxon>
        <taxon>Enterobacteriaceae</taxon>
        <taxon>Leclercia</taxon>
    </lineage>
</organism>
<dbReference type="RefSeq" id="WP_142486794.1">
    <property type="nucleotide sequence ID" value="NZ_CP035382.1"/>
</dbReference>
<feature type="transmembrane region" description="Helical" evidence="1">
    <location>
        <begin position="62"/>
        <end position="80"/>
    </location>
</feature>
<keyword evidence="1" id="KW-1133">Transmembrane helix</keyword>
<proteinExistence type="predicted"/>